<evidence type="ECO:0000313" key="2">
    <source>
        <dbReference type="Proteomes" id="UP000639396"/>
    </source>
</evidence>
<dbReference type="SUPFAM" id="SSF53850">
    <property type="entry name" value="Periplasmic binding protein-like II"/>
    <property type="match status" value="1"/>
</dbReference>
<dbReference type="EMBL" id="JACXJA010000003">
    <property type="protein sequence ID" value="MBD2860750.1"/>
    <property type="molecule type" value="Genomic_DNA"/>
</dbReference>
<dbReference type="AlphaFoldDB" id="A0A927GXP8"/>
<name>A0A927GXP8_9BACL</name>
<accession>A0A927GXP8</accession>
<organism evidence="1 2">
    <name type="scientific">Paenibacillus oceani</name>
    <dbReference type="NCBI Taxonomy" id="2772510"/>
    <lineage>
        <taxon>Bacteria</taxon>
        <taxon>Bacillati</taxon>
        <taxon>Bacillota</taxon>
        <taxon>Bacilli</taxon>
        <taxon>Bacillales</taxon>
        <taxon>Paenibacillaceae</taxon>
        <taxon>Paenibacillus</taxon>
    </lineage>
</organism>
<sequence>MQAFNWDWAALPQFKNNMGVGSQSYPTYFGITKRSEHPDEAMEVLKYLLTDQFQASLAEKGIMPVVKTKDVIANFGKGSPFKNRRMQAAFHNKFAPIPPMAIYDQDIVKIYTQYANSVNQNAMDLNTAFGKAEEDAVKFIQAFKMK</sequence>
<evidence type="ECO:0000313" key="1">
    <source>
        <dbReference type="EMBL" id="MBD2860750.1"/>
    </source>
</evidence>
<dbReference type="Gene3D" id="3.40.190.10">
    <property type="entry name" value="Periplasmic binding protein-like II"/>
    <property type="match status" value="1"/>
</dbReference>
<dbReference type="Proteomes" id="UP000639396">
    <property type="component" value="Unassembled WGS sequence"/>
</dbReference>
<comment type="caution">
    <text evidence="1">The sequence shown here is derived from an EMBL/GenBank/DDBJ whole genome shotgun (WGS) entry which is preliminary data.</text>
</comment>
<protein>
    <submittedName>
        <fullName evidence="1">Extracellular solute-binding protein</fullName>
    </submittedName>
</protein>
<gene>
    <name evidence="1" type="ORF">IDH45_01965</name>
</gene>
<reference evidence="1" key="1">
    <citation type="submission" date="2020-09" db="EMBL/GenBank/DDBJ databases">
        <title>A novel bacterium of genus Paenibacillus, isolated from South China Sea.</title>
        <authorList>
            <person name="Huang H."/>
            <person name="Mo K."/>
            <person name="Hu Y."/>
        </authorList>
    </citation>
    <scope>NUCLEOTIDE SEQUENCE</scope>
    <source>
        <strain evidence="1">IB182363</strain>
    </source>
</reference>
<proteinExistence type="predicted"/>
<keyword evidence="2" id="KW-1185">Reference proteome</keyword>